<dbReference type="Gene3D" id="1.10.1040.10">
    <property type="entry name" value="N-(1-d-carboxylethyl)-l-norvaline Dehydrogenase, domain 2"/>
    <property type="match status" value="1"/>
</dbReference>
<dbReference type="InterPro" id="IPR013332">
    <property type="entry name" value="KPR_N"/>
</dbReference>
<comment type="similarity">
    <text evidence="3 11">Belongs to the ketopantoate reductase family.</text>
</comment>
<dbReference type="SUPFAM" id="SSF51735">
    <property type="entry name" value="NAD(P)-binding Rossmann-fold domains"/>
    <property type="match status" value="1"/>
</dbReference>
<dbReference type="InterPro" id="IPR008927">
    <property type="entry name" value="6-PGluconate_DH-like_C_sf"/>
</dbReference>
<evidence type="ECO:0000256" key="11">
    <source>
        <dbReference type="RuleBase" id="RU362068"/>
    </source>
</evidence>
<evidence type="ECO:0000256" key="5">
    <source>
        <dbReference type="ARBA" id="ARBA00019465"/>
    </source>
</evidence>
<dbReference type="NCBIfam" id="NF005093">
    <property type="entry name" value="PRK06522.2-4"/>
    <property type="match status" value="1"/>
</dbReference>
<comment type="catalytic activity">
    <reaction evidence="10 11">
        <text>(R)-pantoate + NADP(+) = 2-dehydropantoate + NADPH + H(+)</text>
        <dbReference type="Rhea" id="RHEA:16233"/>
        <dbReference type="ChEBI" id="CHEBI:11561"/>
        <dbReference type="ChEBI" id="CHEBI:15378"/>
        <dbReference type="ChEBI" id="CHEBI:15980"/>
        <dbReference type="ChEBI" id="CHEBI:57783"/>
        <dbReference type="ChEBI" id="CHEBI:58349"/>
        <dbReference type="EC" id="1.1.1.169"/>
    </reaction>
</comment>
<evidence type="ECO:0000313" key="14">
    <source>
        <dbReference type="EMBL" id="MDQ0341537.1"/>
    </source>
</evidence>
<reference evidence="14 15" key="1">
    <citation type="submission" date="2023-07" db="EMBL/GenBank/DDBJ databases">
        <title>Genomic Encyclopedia of Type Strains, Phase IV (KMG-IV): sequencing the most valuable type-strain genomes for metagenomic binning, comparative biology and taxonomic classification.</title>
        <authorList>
            <person name="Goeker M."/>
        </authorList>
    </citation>
    <scope>NUCLEOTIDE SEQUENCE [LARGE SCALE GENOMIC DNA]</scope>
    <source>
        <strain evidence="14 15">DSM 27848</strain>
    </source>
</reference>
<evidence type="ECO:0000256" key="3">
    <source>
        <dbReference type="ARBA" id="ARBA00007870"/>
    </source>
</evidence>
<evidence type="ECO:0000313" key="15">
    <source>
        <dbReference type="Proteomes" id="UP001232343"/>
    </source>
</evidence>
<evidence type="ECO:0000256" key="1">
    <source>
        <dbReference type="ARBA" id="ARBA00002919"/>
    </source>
</evidence>
<evidence type="ECO:0000259" key="12">
    <source>
        <dbReference type="Pfam" id="PF02558"/>
    </source>
</evidence>
<evidence type="ECO:0000256" key="10">
    <source>
        <dbReference type="ARBA" id="ARBA00048793"/>
    </source>
</evidence>
<evidence type="ECO:0000256" key="2">
    <source>
        <dbReference type="ARBA" id="ARBA00004994"/>
    </source>
</evidence>
<dbReference type="GO" id="GO:0008677">
    <property type="term" value="F:2-dehydropantoate 2-reductase activity"/>
    <property type="evidence" value="ECO:0007669"/>
    <property type="project" value="UniProtKB-EC"/>
</dbReference>
<keyword evidence="7 11" id="KW-0521">NADP</keyword>
<protein>
    <recommendedName>
        <fullName evidence="5 11">2-dehydropantoate 2-reductase</fullName>
        <ecNumber evidence="4 11">1.1.1.169</ecNumber>
    </recommendedName>
    <alternativeName>
        <fullName evidence="9 11">Ketopantoate reductase</fullName>
    </alternativeName>
</protein>
<dbReference type="InterPro" id="IPR050838">
    <property type="entry name" value="Ketopantoate_reductase"/>
</dbReference>
<feature type="domain" description="Ketopantoate reductase C-terminal" evidence="13">
    <location>
        <begin position="171"/>
        <end position="291"/>
    </location>
</feature>
<dbReference type="InterPro" id="IPR036291">
    <property type="entry name" value="NAD(P)-bd_dom_sf"/>
</dbReference>
<evidence type="ECO:0000256" key="6">
    <source>
        <dbReference type="ARBA" id="ARBA00022655"/>
    </source>
</evidence>
<evidence type="ECO:0000256" key="7">
    <source>
        <dbReference type="ARBA" id="ARBA00022857"/>
    </source>
</evidence>
<dbReference type="SUPFAM" id="SSF48179">
    <property type="entry name" value="6-phosphogluconate dehydrogenase C-terminal domain-like"/>
    <property type="match status" value="1"/>
</dbReference>
<accession>A0ABU0CZF6</accession>
<dbReference type="PANTHER" id="PTHR43765:SF2">
    <property type="entry name" value="2-DEHYDROPANTOATE 2-REDUCTASE"/>
    <property type="match status" value="1"/>
</dbReference>
<proteinExistence type="inferred from homology"/>
<dbReference type="EMBL" id="JAUSUO010000001">
    <property type="protein sequence ID" value="MDQ0341537.1"/>
    <property type="molecule type" value="Genomic_DNA"/>
</dbReference>
<dbReference type="PANTHER" id="PTHR43765">
    <property type="entry name" value="2-DEHYDROPANTOATE 2-REDUCTASE-RELATED"/>
    <property type="match status" value="1"/>
</dbReference>
<keyword evidence="6 11" id="KW-0566">Pantothenate biosynthesis</keyword>
<dbReference type="InterPro" id="IPR003710">
    <property type="entry name" value="ApbA"/>
</dbReference>
<name>A0ABU0CZF6_9BACI</name>
<dbReference type="Pfam" id="PF08546">
    <property type="entry name" value="ApbA_C"/>
    <property type="match status" value="1"/>
</dbReference>
<dbReference type="Gene3D" id="3.40.50.720">
    <property type="entry name" value="NAD(P)-binding Rossmann-like Domain"/>
    <property type="match status" value="1"/>
</dbReference>
<keyword evidence="8 11" id="KW-0560">Oxidoreductase</keyword>
<gene>
    <name evidence="14" type="ORF">J2S14_000330</name>
</gene>
<feature type="domain" description="Ketopantoate reductase N-terminal" evidence="12">
    <location>
        <begin position="3"/>
        <end position="147"/>
    </location>
</feature>
<organism evidence="14 15">
    <name type="scientific">Lederbergia wuyishanensis</name>
    <dbReference type="NCBI Taxonomy" id="1347903"/>
    <lineage>
        <taxon>Bacteria</taxon>
        <taxon>Bacillati</taxon>
        <taxon>Bacillota</taxon>
        <taxon>Bacilli</taxon>
        <taxon>Bacillales</taxon>
        <taxon>Bacillaceae</taxon>
        <taxon>Lederbergia</taxon>
    </lineage>
</organism>
<comment type="pathway">
    <text evidence="2 11">Cofactor biosynthesis; (R)-pantothenate biosynthesis; (R)-pantoate from 3-methyl-2-oxobutanoate: step 2/2.</text>
</comment>
<comment type="function">
    <text evidence="1 11">Catalyzes the NADPH-dependent reduction of ketopantoate into pantoic acid.</text>
</comment>
<evidence type="ECO:0000256" key="9">
    <source>
        <dbReference type="ARBA" id="ARBA00032024"/>
    </source>
</evidence>
<dbReference type="NCBIfam" id="TIGR00745">
    <property type="entry name" value="apbA_panE"/>
    <property type="match status" value="1"/>
</dbReference>
<dbReference type="RefSeq" id="WP_244679781.1">
    <property type="nucleotide sequence ID" value="NZ_JALIRM010000001.1"/>
</dbReference>
<dbReference type="InterPro" id="IPR013328">
    <property type="entry name" value="6PGD_dom2"/>
</dbReference>
<sequence>MKIGIIGGGAVGLLFGAYLSYYHDVSIFTKTNKQAQLLTKHGVTILRENTKNTCTVIGFNEYENIECQDFIIVAVKQYDLDSLIEVFNNIPITTPILFIQNGMGHLQLLDALPHSFILVGTVEHGVIRIDYETINHTGIGKTNIAVYRGKSEFEKFPSINDSFFPIQFQTNFKNMLHSKLIANALINPLTAIYQVPNGKLIENPYYYETFLMLFNEILPLFPEMDEKATLKEVASICKKTKYNTSSMLKDIKEGRRTEIDAILGYIIEQGNKNGQALPFTEIIFNMVRGKELEGGFNK</sequence>
<evidence type="ECO:0000256" key="4">
    <source>
        <dbReference type="ARBA" id="ARBA00013014"/>
    </source>
</evidence>
<keyword evidence="15" id="KW-1185">Reference proteome</keyword>
<evidence type="ECO:0000259" key="13">
    <source>
        <dbReference type="Pfam" id="PF08546"/>
    </source>
</evidence>
<dbReference type="EC" id="1.1.1.169" evidence="4 11"/>
<dbReference type="InterPro" id="IPR013752">
    <property type="entry name" value="KPA_reductase"/>
</dbReference>
<comment type="caution">
    <text evidence="14">The sequence shown here is derived from an EMBL/GenBank/DDBJ whole genome shotgun (WGS) entry which is preliminary data.</text>
</comment>
<evidence type="ECO:0000256" key="8">
    <source>
        <dbReference type="ARBA" id="ARBA00023002"/>
    </source>
</evidence>
<dbReference type="Pfam" id="PF02558">
    <property type="entry name" value="ApbA"/>
    <property type="match status" value="1"/>
</dbReference>
<dbReference type="Proteomes" id="UP001232343">
    <property type="component" value="Unassembled WGS sequence"/>
</dbReference>